<reference evidence="2 3" key="1">
    <citation type="submission" date="2016-09" db="EMBL/GenBank/DDBJ databases">
        <title>Complete genome of Desulfosporosinus sp. OL.</title>
        <authorList>
            <person name="Mardanov A."/>
            <person name="Beletsky A."/>
            <person name="Panova A."/>
            <person name="Karnachuk O."/>
            <person name="Ravin N."/>
        </authorList>
    </citation>
    <scope>NUCLEOTIDE SEQUENCE [LARGE SCALE GENOMIC DNA]</scope>
    <source>
        <strain evidence="2 3">OL</strain>
    </source>
</reference>
<feature type="transmembrane region" description="Helical" evidence="1">
    <location>
        <begin position="52"/>
        <end position="75"/>
    </location>
</feature>
<sequence>MPYFLFVGGEIKSKKILVPSASYFTTIVVTARLISAFCVIPKVDAILSRPFLMFSGSSIDCLGIFPLLILVRMLIL</sequence>
<dbReference type="EMBL" id="MLBF01000116">
    <property type="protein sequence ID" value="OLN25415.1"/>
    <property type="molecule type" value="Genomic_DNA"/>
</dbReference>
<keyword evidence="3" id="KW-1185">Reference proteome</keyword>
<dbReference type="Proteomes" id="UP000186102">
    <property type="component" value="Unassembled WGS sequence"/>
</dbReference>
<feature type="transmembrane region" description="Helical" evidence="1">
    <location>
        <begin position="20"/>
        <end position="40"/>
    </location>
</feature>
<keyword evidence="1" id="KW-1133">Transmembrane helix</keyword>
<protein>
    <submittedName>
        <fullName evidence="2">Uncharacterized protein</fullName>
    </submittedName>
</protein>
<evidence type="ECO:0000313" key="2">
    <source>
        <dbReference type="EMBL" id="OLN25415.1"/>
    </source>
</evidence>
<keyword evidence="1" id="KW-0472">Membrane</keyword>
<evidence type="ECO:0000313" key="3">
    <source>
        <dbReference type="Proteomes" id="UP000186102"/>
    </source>
</evidence>
<keyword evidence="1" id="KW-0812">Transmembrane</keyword>
<proteinExistence type="predicted"/>
<evidence type="ECO:0000256" key="1">
    <source>
        <dbReference type="SAM" id="Phobius"/>
    </source>
</evidence>
<comment type="caution">
    <text evidence="2">The sequence shown here is derived from an EMBL/GenBank/DDBJ whole genome shotgun (WGS) entry which is preliminary data.</text>
</comment>
<organism evidence="2 3">
    <name type="scientific">Desulfosporosinus metallidurans</name>
    <dbReference type="NCBI Taxonomy" id="1888891"/>
    <lineage>
        <taxon>Bacteria</taxon>
        <taxon>Bacillati</taxon>
        <taxon>Bacillota</taxon>
        <taxon>Clostridia</taxon>
        <taxon>Eubacteriales</taxon>
        <taxon>Desulfitobacteriaceae</taxon>
        <taxon>Desulfosporosinus</taxon>
    </lineage>
</organism>
<gene>
    <name evidence="2" type="ORF">DSOL_5318</name>
</gene>
<accession>A0A1Q8QDP6</accession>
<name>A0A1Q8QDP6_9FIRM</name>
<dbReference type="AlphaFoldDB" id="A0A1Q8QDP6"/>